<dbReference type="EMBL" id="LGSI01000070">
    <property type="protein sequence ID" value="OCR22097.1"/>
    <property type="molecule type" value="Genomic_DNA"/>
</dbReference>
<protein>
    <recommendedName>
        <fullName evidence="3">General secretion pathway protein I</fullName>
    </recommendedName>
</protein>
<reference evidence="1 2" key="1">
    <citation type="submission" date="2015-07" db="EMBL/GenBank/DDBJ databases">
        <title>Draft genome sequence of a diazotrophic, plant growth-promoting rhizobacterium of the Pseudomonas syringae complex.</title>
        <authorList>
            <person name="Patten C.L."/>
            <person name="Jeong H."/>
        </authorList>
    </citation>
    <scope>NUCLEOTIDE SEQUENCE [LARGE SCALE GENOMIC DNA]</scope>
    <source>
        <strain evidence="1 2">GR12-2</strain>
    </source>
</reference>
<organism evidence="1 2">
    <name type="scientific">Pseudomonas syringae</name>
    <dbReference type="NCBI Taxonomy" id="317"/>
    <lineage>
        <taxon>Bacteria</taxon>
        <taxon>Pseudomonadati</taxon>
        <taxon>Pseudomonadota</taxon>
        <taxon>Gammaproteobacteria</taxon>
        <taxon>Pseudomonadales</taxon>
        <taxon>Pseudomonadaceae</taxon>
        <taxon>Pseudomonas</taxon>
    </lineage>
</organism>
<comment type="caution">
    <text evidence="1">The sequence shown here is derived from an EMBL/GenBank/DDBJ whole genome shotgun (WGS) entry which is preliminary data.</text>
</comment>
<dbReference type="PATRIC" id="fig|317.243.peg.4508"/>
<evidence type="ECO:0000313" key="1">
    <source>
        <dbReference type="EMBL" id="OCR22097.1"/>
    </source>
</evidence>
<accession>A0A1C7YZA5</accession>
<dbReference type="Proteomes" id="UP000093104">
    <property type="component" value="Unassembled WGS sequence"/>
</dbReference>
<dbReference type="AlphaFoldDB" id="A0A1C7YZA5"/>
<proteinExistence type="predicted"/>
<dbReference type="NCBIfam" id="TIGR02532">
    <property type="entry name" value="IV_pilin_GFxxxE"/>
    <property type="match status" value="1"/>
</dbReference>
<dbReference type="Pfam" id="PF07963">
    <property type="entry name" value="N_methyl"/>
    <property type="match status" value="1"/>
</dbReference>
<dbReference type="InterPro" id="IPR012902">
    <property type="entry name" value="N_methyl_site"/>
</dbReference>
<evidence type="ECO:0000313" key="2">
    <source>
        <dbReference type="Proteomes" id="UP000093104"/>
    </source>
</evidence>
<sequence length="124" mass="13130">MKRASAGFGLLEMIAALVVLALGSTVLLIAFGQAAHTLEQVRSSDRLSLAARTLIDDQRDQPLQVGERSGTEHGVQWLLQVTREPGPASALPLLRLQLTVAQGGRELRLSTLAVQSAPALSANP</sequence>
<dbReference type="OrthoDB" id="7864109at2"/>
<dbReference type="RefSeq" id="WP_065836040.1">
    <property type="nucleotide sequence ID" value="NZ_LGSI01000070.1"/>
</dbReference>
<evidence type="ECO:0008006" key="3">
    <source>
        <dbReference type="Google" id="ProtNLM"/>
    </source>
</evidence>
<gene>
    <name evidence="1" type="ORF">AFK24_26320</name>
</gene>
<name>A0A1C7YZA5_PSESX</name>